<evidence type="ECO:0000313" key="1">
    <source>
        <dbReference type="EMBL" id="KIM82839.1"/>
    </source>
</evidence>
<evidence type="ECO:0000313" key="2">
    <source>
        <dbReference type="Proteomes" id="UP000054166"/>
    </source>
</evidence>
<accession>A0A0C3FT03</accession>
<name>A0A0C3FT03_PILCF</name>
<dbReference type="EMBL" id="KN832993">
    <property type="protein sequence ID" value="KIM82839.1"/>
    <property type="molecule type" value="Genomic_DNA"/>
</dbReference>
<dbReference type="HOGENOM" id="CLU_3107196_0_0_1"/>
<reference evidence="1 2" key="1">
    <citation type="submission" date="2014-04" db="EMBL/GenBank/DDBJ databases">
        <authorList>
            <consortium name="DOE Joint Genome Institute"/>
            <person name="Kuo A."/>
            <person name="Tarkka M."/>
            <person name="Buscot F."/>
            <person name="Kohler A."/>
            <person name="Nagy L.G."/>
            <person name="Floudas D."/>
            <person name="Copeland A."/>
            <person name="Barry K.W."/>
            <person name="Cichocki N."/>
            <person name="Veneault-Fourrey C."/>
            <person name="LaButti K."/>
            <person name="Lindquist E.A."/>
            <person name="Lipzen A."/>
            <person name="Lundell T."/>
            <person name="Morin E."/>
            <person name="Murat C."/>
            <person name="Sun H."/>
            <person name="Tunlid A."/>
            <person name="Henrissat B."/>
            <person name="Grigoriev I.V."/>
            <person name="Hibbett D.S."/>
            <person name="Martin F."/>
            <person name="Nordberg H.P."/>
            <person name="Cantor M.N."/>
            <person name="Hua S.X."/>
        </authorList>
    </citation>
    <scope>NUCLEOTIDE SEQUENCE [LARGE SCALE GENOMIC DNA]</scope>
    <source>
        <strain evidence="1 2">F 1598</strain>
    </source>
</reference>
<dbReference type="AlphaFoldDB" id="A0A0C3FT03"/>
<organism evidence="1 2">
    <name type="scientific">Piloderma croceum (strain F 1598)</name>
    <dbReference type="NCBI Taxonomy" id="765440"/>
    <lineage>
        <taxon>Eukaryota</taxon>
        <taxon>Fungi</taxon>
        <taxon>Dikarya</taxon>
        <taxon>Basidiomycota</taxon>
        <taxon>Agaricomycotina</taxon>
        <taxon>Agaricomycetes</taxon>
        <taxon>Agaricomycetidae</taxon>
        <taxon>Atheliales</taxon>
        <taxon>Atheliaceae</taxon>
        <taxon>Piloderma</taxon>
    </lineage>
</organism>
<gene>
    <name evidence="1" type="ORF">PILCRDRAFT_820128</name>
</gene>
<keyword evidence="2" id="KW-1185">Reference proteome</keyword>
<proteinExistence type="predicted"/>
<sequence>MRLNAFLPVHNIITWTYTKDETLHTEINWNFVNDDDMKSTSRLRDSSRLVL</sequence>
<dbReference type="Proteomes" id="UP000054166">
    <property type="component" value="Unassembled WGS sequence"/>
</dbReference>
<reference evidence="2" key="2">
    <citation type="submission" date="2015-01" db="EMBL/GenBank/DDBJ databases">
        <title>Evolutionary Origins and Diversification of the Mycorrhizal Mutualists.</title>
        <authorList>
            <consortium name="DOE Joint Genome Institute"/>
            <consortium name="Mycorrhizal Genomics Consortium"/>
            <person name="Kohler A."/>
            <person name="Kuo A."/>
            <person name="Nagy L.G."/>
            <person name="Floudas D."/>
            <person name="Copeland A."/>
            <person name="Barry K.W."/>
            <person name="Cichocki N."/>
            <person name="Veneault-Fourrey C."/>
            <person name="LaButti K."/>
            <person name="Lindquist E.A."/>
            <person name="Lipzen A."/>
            <person name="Lundell T."/>
            <person name="Morin E."/>
            <person name="Murat C."/>
            <person name="Riley R."/>
            <person name="Ohm R."/>
            <person name="Sun H."/>
            <person name="Tunlid A."/>
            <person name="Henrissat B."/>
            <person name="Grigoriev I.V."/>
            <person name="Hibbett D.S."/>
            <person name="Martin F."/>
        </authorList>
    </citation>
    <scope>NUCLEOTIDE SEQUENCE [LARGE SCALE GENOMIC DNA]</scope>
    <source>
        <strain evidence="2">F 1598</strain>
    </source>
</reference>
<dbReference type="InParanoid" id="A0A0C3FT03"/>
<protein>
    <submittedName>
        <fullName evidence="1">Uncharacterized protein</fullName>
    </submittedName>
</protein>